<dbReference type="SMART" id="SM00344">
    <property type="entry name" value="HTH_ASNC"/>
    <property type="match status" value="1"/>
</dbReference>
<sequence length="158" mass="17010">MIDEIDRRILMILQDNARTSNADIARAVSMAPSAVLERVRKLERKGVITGYEARIDPSAVELDLTAFTFVKTDEPVGAIDTGQQLAAVPGVQEVHYVAGTAAYLIKVRAPDTRSLADLLKVIGRLSTVRDTNTTVVLQTVKETGALPLANPPASGEEK</sequence>
<dbReference type="InterPro" id="IPR019888">
    <property type="entry name" value="Tscrpt_reg_AsnC-like"/>
</dbReference>
<proteinExistence type="predicted"/>
<keyword evidence="3" id="KW-0804">Transcription</keyword>
<dbReference type="SUPFAM" id="SSF54909">
    <property type="entry name" value="Dimeric alpha+beta barrel"/>
    <property type="match status" value="1"/>
</dbReference>
<dbReference type="InterPro" id="IPR036390">
    <property type="entry name" value="WH_DNA-bd_sf"/>
</dbReference>
<dbReference type="CDD" id="cd00090">
    <property type="entry name" value="HTH_ARSR"/>
    <property type="match status" value="1"/>
</dbReference>
<evidence type="ECO:0000313" key="6">
    <source>
        <dbReference type="Proteomes" id="UP000006250"/>
    </source>
</evidence>
<comment type="caution">
    <text evidence="5">The sequence shown here is derived from an EMBL/GenBank/DDBJ whole genome shotgun (WGS) entry which is preliminary data.</text>
</comment>
<dbReference type="GO" id="GO:0043200">
    <property type="term" value="P:response to amino acid"/>
    <property type="evidence" value="ECO:0007669"/>
    <property type="project" value="TreeGrafter"/>
</dbReference>
<dbReference type="GO" id="GO:0043565">
    <property type="term" value="F:sequence-specific DNA binding"/>
    <property type="evidence" value="ECO:0007669"/>
    <property type="project" value="InterPro"/>
</dbReference>
<dbReference type="EMBL" id="AECZ01000055">
    <property type="protein sequence ID" value="EFL49219.1"/>
    <property type="molecule type" value="Genomic_DNA"/>
</dbReference>
<evidence type="ECO:0000256" key="1">
    <source>
        <dbReference type="ARBA" id="ARBA00023015"/>
    </source>
</evidence>
<dbReference type="Proteomes" id="UP000006250">
    <property type="component" value="Unassembled WGS sequence"/>
</dbReference>
<organism evidence="5 6">
    <name type="scientific">Solidesulfovibrio fructosivorans JJ]</name>
    <dbReference type="NCBI Taxonomy" id="596151"/>
    <lineage>
        <taxon>Bacteria</taxon>
        <taxon>Pseudomonadati</taxon>
        <taxon>Thermodesulfobacteriota</taxon>
        <taxon>Desulfovibrionia</taxon>
        <taxon>Desulfovibrionales</taxon>
        <taxon>Desulfovibrionaceae</taxon>
        <taxon>Solidesulfovibrio</taxon>
    </lineage>
</organism>
<dbReference type="SUPFAM" id="SSF46785">
    <property type="entry name" value="Winged helix' DNA-binding domain"/>
    <property type="match status" value="1"/>
</dbReference>
<dbReference type="RefSeq" id="WP_005997007.1">
    <property type="nucleotide sequence ID" value="NZ_AECZ01000055.1"/>
</dbReference>
<dbReference type="GO" id="GO:0006355">
    <property type="term" value="P:regulation of DNA-templated transcription"/>
    <property type="evidence" value="ECO:0007669"/>
    <property type="project" value="UniProtKB-ARBA"/>
</dbReference>
<dbReference type="PANTHER" id="PTHR30154">
    <property type="entry name" value="LEUCINE-RESPONSIVE REGULATORY PROTEIN"/>
    <property type="match status" value="1"/>
</dbReference>
<evidence type="ECO:0000313" key="5">
    <source>
        <dbReference type="EMBL" id="EFL49219.1"/>
    </source>
</evidence>
<keyword evidence="2" id="KW-0238">DNA-binding</keyword>
<dbReference type="PRINTS" id="PR00033">
    <property type="entry name" value="HTHASNC"/>
</dbReference>
<dbReference type="InterPro" id="IPR011008">
    <property type="entry name" value="Dimeric_a/b-barrel"/>
</dbReference>
<keyword evidence="1" id="KW-0805">Transcription regulation</keyword>
<evidence type="ECO:0000259" key="4">
    <source>
        <dbReference type="PROSITE" id="PS50956"/>
    </source>
</evidence>
<protein>
    <submittedName>
        <fullName evidence="5">Transcriptional regulator, AsnC family</fullName>
    </submittedName>
</protein>
<dbReference type="PROSITE" id="PS50956">
    <property type="entry name" value="HTH_ASNC_2"/>
    <property type="match status" value="1"/>
</dbReference>
<dbReference type="OrthoDB" id="9800326at2"/>
<feature type="domain" description="HTH asnC-type" evidence="4">
    <location>
        <begin position="2"/>
        <end position="68"/>
    </location>
</feature>
<dbReference type="GO" id="GO:0005829">
    <property type="term" value="C:cytosol"/>
    <property type="evidence" value="ECO:0007669"/>
    <property type="project" value="TreeGrafter"/>
</dbReference>
<dbReference type="eggNOG" id="COG1522">
    <property type="taxonomic scope" value="Bacteria"/>
</dbReference>
<dbReference type="InterPro" id="IPR036388">
    <property type="entry name" value="WH-like_DNA-bd_sf"/>
</dbReference>
<dbReference type="PANTHER" id="PTHR30154:SF53">
    <property type="entry name" value="HTH-TYPE TRANSCRIPTIONAL REGULATOR LRPC"/>
    <property type="match status" value="1"/>
</dbReference>
<dbReference type="STRING" id="596151.DesfrDRAFT_4033"/>
<dbReference type="Pfam" id="PF13412">
    <property type="entry name" value="HTH_24"/>
    <property type="match status" value="1"/>
</dbReference>
<dbReference type="InterPro" id="IPR019887">
    <property type="entry name" value="Tscrpt_reg_AsnC/Lrp_C"/>
</dbReference>
<dbReference type="Gene3D" id="3.30.70.920">
    <property type="match status" value="1"/>
</dbReference>
<dbReference type="AlphaFoldDB" id="E1K2D3"/>
<reference evidence="5 6" key="1">
    <citation type="submission" date="2010-08" db="EMBL/GenBank/DDBJ databases">
        <title>The draft genome of Desulfovibrio fructosovorans JJ.</title>
        <authorList>
            <consortium name="US DOE Joint Genome Institute (JGI-PGF)"/>
            <person name="Lucas S."/>
            <person name="Copeland A."/>
            <person name="Lapidus A."/>
            <person name="Cheng J.-F."/>
            <person name="Bruce D."/>
            <person name="Goodwin L."/>
            <person name="Pitluck S."/>
            <person name="Land M.L."/>
            <person name="Hauser L."/>
            <person name="Chang Y.-J."/>
            <person name="Jeffries C."/>
            <person name="Wall J.D."/>
            <person name="Stahl D.A."/>
            <person name="Arkin A.P."/>
            <person name="Dehal P."/>
            <person name="Stolyar S.M."/>
            <person name="Hazen T.C."/>
            <person name="Woyke T.J."/>
        </authorList>
    </citation>
    <scope>NUCLEOTIDE SEQUENCE [LARGE SCALE GENOMIC DNA]</scope>
    <source>
        <strain evidence="5 6">JJ</strain>
    </source>
</reference>
<evidence type="ECO:0000256" key="3">
    <source>
        <dbReference type="ARBA" id="ARBA00023163"/>
    </source>
</evidence>
<dbReference type="Pfam" id="PF01037">
    <property type="entry name" value="AsnC_trans_reg"/>
    <property type="match status" value="1"/>
</dbReference>
<keyword evidence="6" id="KW-1185">Reference proteome</keyword>
<dbReference type="Gene3D" id="1.10.10.10">
    <property type="entry name" value="Winged helix-like DNA-binding domain superfamily/Winged helix DNA-binding domain"/>
    <property type="match status" value="1"/>
</dbReference>
<name>E1K2D3_SOLFR</name>
<evidence type="ECO:0000256" key="2">
    <source>
        <dbReference type="ARBA" id="ARBA00023125"/>
    </source>
</evidence>
<dbReference type="InterPro" id="IPR000485">
    <property type="entry name" value="AsnC-type_HTH_dom"/>
</dbReference>
<gene>
    <name evidence="5" type="ORF">DesfrDRAFT_4033</name>
</gene>
<dbReference type="InterPro" id="IPR011991">
    <property type="entry name" value="ArsR-like_HTH"/>
</dbReference>
<accession>E1K2D3</accession>